<reference evidence="1" key="1">
    <citation type="submission" date="2022-10" db="EMBL/GenBank/DDBJ databases">
        <title>The complete genomes of actinobacterial strains from the NBC collection.</title>
        <authorList>
            <person name="Joergensen T.S."/>
            <person name="Alvarez Arevalo M."/>
            <person name="Sterndorff E.B."/>
            <person name="Faurdal D."/>
            <person name="Vuksanovic O."/>
            <person name="Mourched A.-S."/>
            <person name="Charusanti P."/>
            <person name="Shaw S."/>
            <person name="Blin K."/>
            <person name="Weber T."/>
        </authorList>
    </citation>
    <scope>NUCLEOTIDE SEQUENCE</scope>
    <source>
        <strain evidence="1">NBC_00222</strain>
    </source>
</reference>
<keyword evidence="2" id="KW-1185">Reference proteome</keyword>
<protein>
    <submittedName>
        <fullName evidence="1">Uncharacterized protein</fullName>
    </submittedName>
</protein>
<proteinExistence type="predicted"/>
<dbReference type="EMBL" id="CP108110">
    <property type="protein sequence ID" value="WUQ81995.1"/>
    <property type="molecule type" value="Genomic_DNA"/>
</dbReference>
<evidence type="ECO:0000313" key="2">
    <source>
        <dbReference type="Proteomes" id="UP001432222"/>
    </source>
</evidence>
<name>A0ABZ1TUN4_9ACTN</name>
<sequence>MRTAIAHRAVPMSTSMPWPALQARLRYVLLAAPDDRPTATELTELVEAVDG</sequence>
<gene>
    <name evidence="1" type="ORF">OHA16_02780</name>
</gene>
<dbReference type="RefSeq" id="WP_328953068.1">
    <property type="nucleotide sequence ID" value="NZ_CP108110.1"/>
</dbReference>
<evidence type="ECO:0000313" key="1">
    <source>
        <dbReference type="EMBL" id="WUQ81995.1"/>
    </source>
</evidence>
<dbReference type="Proteomes" id="UP001432222">
    <property type="component" value="Chromosome"/>
</dbReference>
<accession>A0ABZ1TUN4</accession>
<organism evidence="1 2">
    <name type="scientific">Kitasatospora purpeofusca</name>
    <dbReference type="NCBI Taxonomy" id="67352"/>
    <lineage>
        <taxon>Bacteria</taxon>
        <taxon>Bacillati</taxon>
        <taxon>Actinomycetota</taxon>
        <taxon>Actinomycetes</taxon>
        <taxon>Kitasatosporales</taxon>
        <taxon>Streptomycetaceae</taxon>
        <taxon>Kitasatospora</taxon>
    </lineage>
</organism>